<dbReference type="RefSeq" id="WP_319807290.1">
    <property type="nucleotide sequence ID" value="NZ_CP107052.1"/>
</dbReference>
<gene>
    <name evidence="1" type="ORF">N5W20_02155</name>
</gene>
<keyword evidence="2" id="KW-1185">Reference proteome</keyword>
<sequence>MRILQQQYWLGDQKYFINLRGSEFFTFAPFVFATRIFPQNRAKIVRAARQSRLEGSVGNLF</sequence>
<dbReference type="EMBL" id="CP107052">
    <property type="protein sequence ID" value="UYH51696.1"/>
    <property type="molecule type" value="Genomic_DNA"/>
</dbReference>
<proteinExistence type="predicted"/>
<protein>
    <submittedName>
        <fullName evidence="1">Uncharacterized protein</fullName>
    </submittedName>
</protein>
<evidence type="ECO:0000313" key="2">
    <source>
        <dbReference type="Proteomes" id="UP001163831"/>
    </source>
</evidence>
<name>A0ABY6GL16_9PROT</name>
<dbReference type="Proteomes" id="UP001163831">
    <property type="component" value="Chromosome"/>
</dbReference>
<accession>A0ABY6GL16</accession>
<evidence type="ECO:0000313" key="1">
    <source>
        <dbReference type="EMBL" id="UYH51696.1"/>
    </source>
</evidence>
<reference evidence="1" key="1">
    <citation type="submission" date="2022-10" db="EMBL/GenBank/DDBJ databases">
        <title>Candidatus Kirkpatrella diaphorinas gen. nov., sp. nov., an uncultured endosymbiont identified in a population of Diaphorina citri from Hawaii.</title>
        <authorList>
            <person name="Henry E.M."/>
            <person name="Carlson C.R."/>
            <person name="Kuo Y.-W."/>
        </authorList>
    </citation>
    <scope>NUCLEOTIDE SEQUENCE</scope>
    <source>
        <strain evidence="1">CADCRV1</strain>
    </source>
</reference>
<organism evidence="1 2">
    <name type="scientific">Candidatus Kirkpatrickella diaphorinae</name>
    <dbReference type="NCBI Taxonomy" id="2984322"/>
    <lineage>
        <taxon>Bacteria</taxon>
        <taxon>Pseudomonadati</taxon>
        <taxon>Pseudomonadota</taxon>
        <taxon>Alphaproteobacteria</taxon>
        <taxon>Acetobacterales</taxon>
        <taxon>Acetobacteraceae</taxon>
        <taxon>Candidatus Kirkpatrickella</taxon>
    </lineage>
</organism>